<dbReference type="OrthoDB" id="1394818at2759"/>
<reference evidence="2" key="1">
    <citation type="journal article" date="2021" name="Nat. Commun.">
        <title>Genetic determinants of endophytism in the Arabidopsis root mycobiome.</title>
        <authorList>
            <person name="Mesny F."/>
            <person name="Miyauchi S."/>
            <person name="Thiergart T."/>
            <person name="Pickel B."/>
            <person name="Atanasova L."/>
            <person name="Karlsson M."/>
            <person name="Huettel B."/>
            <person name="Barry K.W."/>
            <person name="Haridas S."/>
            <person name="Chen C."/>
            <person name="Bauer D."/>
            <person name="Andreopoulos W."/>
            <person name="Pangilinan J."/>
            <person name="LaButti K."/>
            <person name="Riley R."/>
            <person name="Lipzen A."/>
            <person name="Clum A."/>
            <person name="Drula E."/>
            <person name="Henrissat B."/>
            <person name="Kohler A."/>
            <person name="Grigoriev I.V."/>
            <person name="Martin F.M."/>
            <person name="Hacquard S."/>
        </authorList>
    </citation>
    <scope>NUCLEOTIDE SEQUENCE</scope>
    <source>
        <strain evidence="2">MPI-CAGE-CH-0243</strain>
    </source>
</reference>
<feature type="region of interest" description="Disordered" evidence="1">
    <location>
        <begin position="112"/>
        <end position="163"/>
    </location>
</feature>
<keyword evidence="3" id="KW-1185">Reference proteome</keyword>
<feature type="region of interest" description="Disordered" evidence="1">
    <location>
        <begin position="194"/>
        <end position="448"/>
    </location>
</feature>
<dbReference type="AlphaFoldDB" id="A0A9P9J148"/>
<evidence type="ECO:0000313" key="3">
    <source>
        <dbReference type="Proteomes" id="UP000700596"/>
    </source>
</evidence>
<feature type="compositionally biased region" description="Basic residues" evidence="1">
    <location>
        <begin position="127"/>
        <end position="136"/>
    </location>
</feature>
<feature type="compositionally biased region" description="Pro residues" evidence="1">
    <location>
        <begin position="233"/>
        <end position="250"/>
    </location>
</feature>
<organism evidence="2 3">
    <name type="scientific">Dendryphion nanum</name>
    <dbReference type="NCBI Taxonomy" id="256645"/>
    <lineage>
        <taxon>Eukaryota</taxon>
        <taxon>Fungi</taxon>
        <taxon>Dikarya</taxon>
        <taxon>Ascomycota</taxon>
        <taxon>Pezizomycotina</taxon>
        <taxon>Dothideomycetes</taxon>
        <taxon>Pleosporomycetidae</taxon>
        <taxon>Pleosporales</taxon>
        <taxon>Torulaceae</taxon>
        <taxon>Dendryphion</taxon>
    </lineage>
</organism>
<feature type="compositionally biased region" description="Basic and acidic residues" evidence="1">
    <location>
        <begin position="261"/>
        <end position="272"/>
    </location>
</feature>
<comment type="caution">
    <text evidence="2">The sequence shown here is derived from an EMBL/GenBank/DDBJ whole genome shotgun (WGS) entry which is preliminary data.</text>
</comment>
<dbReference type="EMBL" id="JAGMWT010000001">
    <property type="protein sequence ID" value="KAH7138320.1"/>
    <property type="molecule type" value="Genomic_DNA"/>
</dbReference>
<evidence type="ECO:0000313" key="2">
    <source>
        <dbReference type="EMBL" id="KAH7138320.1"/>
    </source>
</evidence>
<accession>A0A9P9J148</accession>
<feature type="compositionally biased region" description="Basic and acidic residues" evidence="1">
    <location>
        <begin position="137"/>
        <end position="154"/>
    </location>
</feature>
<feature type="compositionally biased region" description="Polar residues" evidence="1">
    <location>
        <begin position="208"/>
        <end position="217"/>
    </location>
</feature>
<feature type="compositionally biased region" description="Pro residues" evidence="1">
    <location>
        <begin position="391"/>
        <end position="444"/>
    </location>
</feature>
<proteinExistence type="predicted"/>
<evidence type="ECO:0000256" key="1">
    <source>
        <dbReference type="SAM" id="MobiDB-lite"/>
    </source>
</evidence>
<dbReference type="Proteomes" id="UP000700596">
    <property type="component" value="Unassembled WGS sequence"/>
</dbReference>
<gene>
    <name evidence="2" type="ORF">B0J11DRAFT_12724</name>
</gene>
<protein>
    <submittedName>
        <fullName evidence="2">Uncharacterized protein</fullName>
    </submittedName>
</protein>
<sequence>MVHEEANGLMASLSSPTDSYTYTSLPFIKRVKFLFNRSRIDVLRSLLDSSKATLNLLLVTLNIEMAKSKHADKKLMDQLQSERKVFIRVVASQNRALDEALKEVDNAKKETVKLKNKAESPGGLKHTLSKKERKKQQKEEAQNPKLKDEPKDNSLKPPPMYSLQAPSVSQFVYNPPPIDTSTSSAVMTLALSLDTPSTSAHPQPPQPSKTFPRTPSYGNDMPNMFDWFTSPPETEPTPKHPPPPPPPYVHTPPESSTPRSATERPEPAKRVFSDPGPRQPDQAPTNTGLNPGNMFRERSRSPYGAARTPQKEFPTVERKRTQGTQNQPAAEKPRASSYSVNTEIPRKPMGQGPKAQDTSGPPPSPYPDANKPSSPQQEKKQEQYTYQAYRPPQPQAVPPAEPPKPAGYPPYSPTPPPPPPPPQPTSNPNKSPPRPAIPPPPPPRLGTTYVALQPYTSREVGHLNCNIFDVVVDVVTHTPEEEALPYPTFFDASPTPKHYWQASLHDRRGARGLLPHDMLCPIDDAKLDARMKESWFSATAHLIVDVSGRVWVGPAWTFEEPKRRRSKWWADEF</sequence>
<name>A0A9P9J148_9PLEO</name>